<proteinExistence type="predicted"/>
<organism evidence="1 2">
    <name type="scientific">Caballeronia pedi</name>
    <dbReference type="NCBI Taxonomy" id="1777141"/>
    <lineage>
        <taxon>Bacteria</taxon>
        <taxon>Pseudomonadati</taxon>
        <taxon>Pseudomonadota</taxon>
        <taxon>Betaproteobacteria</taxon>
        <taxon>Burkholderiales</taxon>
        <taxon>Burkholderiaceae</taxon>
        <taxon>Caballeronia</taxon>
    </lineage>
</organism>
<protein>
    <submittedName>
        <fullName evidence="1">Uncharacterized protein</fullName>
    </submittedName>
</protein>
<dbReference type="InterPro" id="IPR021946">
    <property type="entry name" value="DUF3563"/>
</dbReference>
<dbReference type="EMBL" id="FCOE02000002">
    <property type="protein sequence ID" value="SAK45870.1"/>
    <property type="molecule type" value="Genomic_DNA"/>
</dbReference>
<keyword evidence="2" id="KW-1185">Reference proteome</keyword>
<sequence>MLGYLINFSRDIVLPFLVSRTESMLDRAENARRDAWLASAADIGELERRMRAVDIES</sequence>
<gene>
    <name evidence="1" type="ORF">AWB80_00975</name>
</gene>
<name>A0A157ZK24_9BURK</name>
<evidence type="ECO:0000313" key="2">
    <source>
        <dbReference type="Proteomes" id="UP000054911"/>
    </source>
</evidence>
<dbReference type="Pfam" id="PF12086">
    <property type="entry name" value="DUF3563"/>
    <property type="match status" value="1"/>
</dbReference>
<evidence type="ECO:0000313" key="1">
    <source>
        <dbReference type="EMBL" id="SAK45870.1"/>
    </source>
</evidence>
<reference evidence="1" key="1">
    <citation type="submission" date="2016-01" db="EMBL/GenBank/DDBJ databases">
        <authorList>
            <person name="Peeters C."/>
        </authorList>
    </citation>
    <scope>NUCLEOTIDE SEQUENCE [LARGE SCALE GENOMIC DNA]</scope>
    <source>
        <strain evidence="1">LMG 29323</strain>
    </source>
</reference>
<dbReference type="OrthoDB" id="9026455at2"/>
<dbReference type="AlphaFoldDB" id="A0A157ZK24"/>
<dbReference type="Proteomes" id="UP000054911">
    <property type="component" value="Unassembled WGS sequence"/>
</dbReference>
<comment type="caution">
    <text evidence="1">The sequence shown here is derived from an EMBL/GenBank/DDBJ whole genome shotgun (WGS) entry which is preliminary data.</text>
</comment>
<accession>A0A157ZK24</accession>